<dbReference type="PANTHER" id="PTHR43439">
    <property type="entry name" value="PHENYLACETATE-COENZYME A LIGASE"/>
    <property type="match status" value="1"/>
</dbReference>
<dbReference type="PROSITE" id="PS00012">
    <property type="entry name" value="PHOSPHOPANTETHEINE"/>
    <property type="match status" value="1"/>
</dbReference>
<dbReference type="Gene3D" id="1.10.1200.10">
    <property type="entry name" value="ACP-like"/>
    <property type="match status" value="1"/>
</dbReference>
<dbReference type="SUPFAM" id="SSF47336">
    <property type="entry name" value="ACP-like"/>
    <property type="match status" value="1"/>
</dbReference>
<dbReference type="PROSITE" id="PS00455">
    <property type="entry name" value="AMP_BINDING"/>
    <property type="match status" value="1"/>
</dbReference>
<protein>
    <recommendedName>
        <fullName evidence="3">Carrier domain-containing protein</fullName>
    </recommendedName>
</protein>
<dbReference type="InterPro" id="IPR042099">
    <property type="entry name" value="ANL_N_sf"/>
</dbReference>
<dbReference type="InterPro" id="IPR036291">
    <property type="entry name" value="NAD(P)-bd_dom_sf"/>
</dbReference>
<dbReference type="Proteomes" id="UP001201262">
    <property type="component" value="Unassembled WGS sequence"/>
</dbReference>
<dbReference type="InterPro" id="IPR020845">
    <property type="entry name" value="AMP-binding_CS"/>
</dbReference>
<dbReference type="GeneID" id="70247522"/>
<dbReference type="Gene3D" id="3.40.50.720">
    <property type="entry name" value="NAD(P)-binding Rossmann-like Domain"/>
    <property type="match status" value="1"/>
</dbReference>
<comment type="caution">
    <text evidence="4">The sequence shown here is derived from an EMBL/GenBank/DDBJ whole genome shotgun (WGS) entry which is preliminary data.</text>
</comment>
<accession>A0AAD4PTY5</accession>
<dbReference type="PROSITE" id="PS50075">
    <property type="entry name" value="CARRIER"/>
    <property type="match status" value="1"/>
</dbReference>
<dbReference type="InterPro" id="IPR013120">
    <property type="entry name" value="FAR_NAD-bd"/>
</dbReference>
<dbReference type="SUPFAM" id="SSF56801">
    <property type="entry name" value="Acetyl-CoA synthetase-like"/>
    <property type="match status" value="1"/>
</dbReference>
<dbReference type="InterPro" id="IPR006162">
    <property type="entry name" value="Ppantetheine_attach_site"/>
</dbReference>
<dbReference type="Pfam" id="PF00501">
    <property type="entry name" value="AMP-binding"/>
    <property type="match status" value="1"/>
</dbReference>
<gene>
    <name evidence="4" type="ORF">BGW36DRAFT_388500</name>
</gene>
<evidence type="ECO:0000259" key="3">
    <source>
        <dbReference type="PROSITE" id="PS50075"/>
    </source>
</evidence>
<organism evidence="4 5">
    <name type="scientific">Talaromyces proteolyticus</name>
    <dbReference type="NCBI Taxonomy" id="1131652"/>
    <lineage>
        <taxon>Eukaryota</taxon>
        <taxon>Fungi</taxon>
        <taxon>Dikarya</taxon>
        <taxon>Ascomycota</taxon>
        <taxon>Pezizomycotina</taxon>
        <taxon>Eurotiomycetes</taxon>
        <taxon>Eurotiomycetidae</taxon>
        <taxon>Eurotiales</taxon>
        <taxon>Trichocomaceae</taxon>
        <taxon>Talaromyces</taxon>
        <taxon>Talaromyces sect. Bacilispori</taxon>
    </lineage>
</organism>
<dbReference type="InterPro" id="IPR036736">
    <property type="entry name" value="ACP-like_sf"/>
</dbReference>
<dbReference type="Gene3D" id="3.40.50.12780">
    <property type="entry name" value="N-terminal domain of ligase-like"/>
    <property type="match status" value="1"/>
</dbReference>
<keyword evidence="5" id="KW-1185">Reference proteome</keyword>
<dbReference type="InterPro" id="IPR009081">
    <property type="entry name" value="PP-bd_ACP"/>
</dbReference>
<keyword evidence="1" id="KW-0596">Phosphopantetheine</keyword>
<feature type="domain" description="Carrier" evidence="3">
    <location>
        <begin position="549"/>
        <end position="632"/>
    </location>
</feature>
<dbReference type="RefSeq" id="XP_046067627.1">
    <property type="nucleotide sequence ID" value="XM_046217235.1"/>
</dbReference>
<dbReference type="PANTHER" id="PTHR43439:SF2">
    <property type="entry name" value="ENZYME, PUTATIVE (JCVI)-RELATED"/>
    <property type="match status" value="1"/>
</dbReference>
<keyword evidence="2" id="KW-0597">Phosphoprotein</keyword>
<dbReference type="Pfam" id="PF23562">
    <property type="entry name" value="AMP-binding_C_3"/>
    <property type="match status" value="1"/>
</dbReference>
<sequence>MGSIGLDSTSILRRFDAILSDDPGRLYCVHPLSADISEGWREISFADLAGAVEHLSTWIKDNVAVGEEPATLAYMGTNDVRYVAFILACMRLGHAVLLLSSRNSEEASLHVLKATACTRFVYSPERSREIEALKTADPSLDVYEVPSLWEVFDRSTTSSFALNSDATATSDQEDRVVIYIHSSGTTGLPKPVPLTNGYFSALVETGRLPTPPGRVSSLVFVAEKEKHLFVMSPFFHFMGLLSMITPIFFSTPLVLGPDKPLTSELLSQIIDDTNAKTAILPPSILEEFSSSDIGLKCLGRFCMVAYGGAPLAAEAGNRIATVTHLQSVLGSSECGLFAGLKNQDPSDWRYLEWNPSHKLEMRDTSDGLYELVVPRGEDRNVHSVFHTYPNNAEYHTGDLFLPHPKVEGSWLYHGRLDDIIVLSNGEKFNPTTMEAVICSHPHVARAIVLGQGRFQSAVLIEPDRSVWTDEDAVLIADIWPTVQKANEGAARHARLMKDRIGVASPSKPFKITPKGTIQRRRVINDYSDEIEALYARSVQDDAAQVSLDATPQEIAAYIEKALLDILPMSSIHSDEDIFALGLDSLQTLRLGRILHSALRTALPELPSSAFSSQLLYSHSTIAKLSDYIYTLLEGRDSPPVPAVIESTSDRSARIANLVDKYSYDLGESHCVILTGSTGSLGSYLLNELLRDSSVHKIYCLNRSADAAPRQLQSLQEKGLVTFDQFPARVEFLQAQFGEERLGLDETKYEELLHKVDTIIHNAWKVNFNHRAEAFESPHIAGVRRLVDFCIASDHTTHLHFISSISTIEGYSIERGPSIPETIFDDPSVALHQGYGESKHVSERICAGASAKCGVPTSIHRVGQIGGPTTEKGMWNKQEWLPSLVATSKTIKQIPSSLGSVSVQWVPVDITAKVVTEIVRARRQTQESQPCAAFHIVNPTAADWKTLIPAVTKYFDAELVDIQTWIDTLESFTSPTEEDLKDKPALKILDFFRGIAMGEGERGPWTETTKTQAASHTLRTLKAIDTSLMETWMMQWKF</sequence>
<evidence type="ECO:0000313" key="4">
    <source>
        <dbReference type="EMBL" id="KAH8691535.1"/>
    </source>
</evidence>
<reference evidence="4" key="1">
    <citation type="submission" date="2021-12" db="EMBL/GenBank/DDBJ databases">
        <title>Convergent genome expansion in fungi linked to evolution of root-endophyte symbiosis.</title>
        <authorList>
            <consortium name="DOE Joint Genome Institute"/>
            <person name="Ke Y.-H."/>
            <person name="Bonito G."/>
            <person name="Liao H.-L."/>
            <person name="Looney B."/>
            <person name="Rojas-Flechas A."/>
            <person name="Nash J."/>
            <person name="Hameed K."/>
            <person name="Schadt C."/>
            <person name="Martin F."/>
            <person name="Crous P.W."/>
            <person name="Miettinen O."/>
            <person name="Magnuson J.K."/>
            <person name="Labbe J."/>
            <person name="Jacobson D."/>
            <person name="Doktycz M.J."/>
            <person name="Veneault-Fourrey C."/>
            <person name="Kuo A."/>
            <person name="Mondo S."/>
            <person name="Calhoun S."/>
            <person name="Riley R."/>
            <person name="Ohm R."/>
            <person name="LaButti K."/>
            <person name="Andreopoulos B."/>
            <person name="Pangilinan J."/>
            <person name="Nolan M."/>
            <person name="Tritt A."/>
            <person name="Clum A."/>
            <person name="Lipzen A."/>
            <person name="Daum C."/>
            <person name="Barry K."/>
            <person name="Grigoriev I.V."/>
            <person name="Vilgalys R."/>
        </authorList>
    </citation>
    <scope>NUCLEOTIDE SEQUENCE</scope>
    <source>
        <strain evidence="4">PMI_201</strain>
    </source>
</reference>
<dbReference type="InterPro" id="IPR000873">
    <property type="entry name" value="AMP-dep_synth/lig_dom"/>
</dbReference>
<evidence type="ECO:0000313" key="5">
    <source>
        <dbReference type="Proteomes" id="UP001201262"/>
    </source>
</evidence>
<dbReference type="AlphaFoldDB" id="A0AAD4PTY5"/>
<evidence type="ECO:0000256" key="1">
    <source>
        <dbReference type="ARBA" id="ARBA00022450"/>
    </source>
</evidence>
<dbReference type="InterPro" id="IPR051414">
    <property type="entry name" value="Adenylate-forming_Reductase"/>
</dbReference>
<proteinExistence type="predicted"/>
<dbReference type="Pfam" id="PF07993">
    <property type="entry name" value="NAD_binding_4"/>
    <property type="match status" value="1"/>
</dbReference>
<dbReference type="Pfam" id="PF00550">
    <property type="entry name" value="PP-binding"/>
    <property type="match status" value="1"/>
</dbReference>
<evidence type="ECO:0000256" key="2">
    <source>
        <dbReference type="ARBA" id="ARBA00022553"/>
    </source>
</evidence>
<dbReference type="EMBL" id="JAJTJA010000012">
    <property type="protein sequence ID" value="KAH8691535.1"/>
    <property type="molecule type" value="Genomic_DNA"/>
</dbReference>
<dbReference type="SUPFAM" id="SSF51735">
    <property type="entry name" value="NAD(P)-binding Rossmann-fold domains"/>
    <property type="match status" value="1"/>
</dbReference>
<name>A0AAD4PTY5_9EURO</name>